<keyword evidence="7 15" id="KW-0067">ATP-binding</keyword>
<comment type="catalytic activity">
    <reaction evidence="14">
        <text>ATP + H2O = ADP + phosphate + H(+)</text>
        <dbReference type="Rhea" id="RHEA:13065"/>
        <dbReference type="ChEBI" id="CHEBI:15377"/>
        <dbReference type="ChEBI" id="CHEBI:15378"/>
        <dbReference type="ChEBI" id="CHEBI:30616"/>
        <dbReference type="ChEBI" id="CHEBI:43474"/>
        <dbReference type="ChEBI" id="CHEBI:456216"/>
        <dbReference type="EC" id="5.6.2.3"/>
    </reaction>
</comment>
<dbReference type="GO" id="GO:0046872">
    <property type="term" value="F:metal ion binding"/>
    <property type="evidence" value="ECO:0007669"/>
    <property type="project" value="UniProtKB-KW"/>
</dbReference>
<dbReference type="InterPro" id="IPR010614">
    <property type="entry name" value="RAD3-like_helicase_DEAD"/>
</dbReference>
<dbReference type="GO" id="GO:0016818">
    <property type="term" value="F:hydrolase activity, acting on acid anhydrides, in phosphorus-containing anhydrides"/>
    <property type="evidence" value="ECO:0007669"/>
    <property type="project" value="InterPro"/>
</dbReference>
<dbReference type="Pfam" id="PF13307">
    <property type="entry name" value="Helicase_C_2"/>
    <property type="match status" value="1"/>
</dbReference>
<feature type="binding site" evidence="15">
    <location>
        <begin position="295"/>
        <end position="302"/>
    </location>
    <ligand>
        <name>ATP</name>
        <dbReference type="ChEBI" id="CHEBI:30616"/>
    </ligand>
</feature>
<keyword evidence="8" id="KW-0408">Iron</keyword>
<evidence type="ECO:0000259" key="16">
    <source>
        <dbReference type="PROSITE" id="PS51193"/>
    </source>
</evidence>
<keyword evidence="9" id="KW-0411">Iron-sulfur</keyword>
<dbReference type="InterPro" id="IPR045028">
    <property type="entry name" value="DinG/Rad3-like"/>
</dbReference>
<comment type="subunit">
    <text evidence="13">DNA polymerase III contains a core (composed of alpha, epsilon and theta chains) that associates with a tau subunit. This core dimerizes to form the POLIII' complex. PolIII' associates with the gamma complex (composed of gamma, delta, delta', psi and chi chains) and with the beta chain to form the complete DNA polymerase III complex.</text>
</comment>
<dbReference type="EMBL" id="DSJL01000007">
    <property type="protein sequence ID" value="HEF64539.1"/>
    <property type="molecule type" value="Genomic_DNA"/>
</dbReference>
<evidence type="ECO:0000256" key="3">
    <source>
        <dbReference type="ARBA" id="ARBA00022723"/>
    </source>
</evidence>
<protein>
    <recommendedName>
        <fullName evidence="15">3'-5' exonuclease DinG</fullName>
        <ecNumber evidence="15">3.1.-.-</ecNumber>
    </recommendedName>
</protein>
<evidence type="ECO:0000256" key="11">
    <source>
        <dbReference type="ARBA" id="ARBA00023235"/>
    </source>
</evidence>
<dbReference type="PROSITE" id="PS51193">
    <property type="entry name" value="HELICASE_ATP_BIND_2"/>
    <property type="match status" value="1"/>
</dbReference>
<dbReference type="GO" id="GO:0008408">
    <property type="term" value="F:3'-5' exonuclease activity"/>
    <property type="evidence" value="ECO:0007669"/>
    <property type="project" value="UniProtKB-UniRule"/>
</dbReference>
<keyword evidence="5 15" id="KW-0378">Hydrolase</keyword>
<keyword evidence="15 17" id="KW-0269">Exonuclease</keyword>
<keyword evidence="3" id="KW-0479">Metal-binding</keyword>
<dbReference type="Pfam" id="PF00929">
    <property type="entry name" value="RNase_T"/>
    <property type="match status" value="1"/>
</dbReference>
<dbReference type="GO" id="GO:0005524">
    <property type="term" value="F:ATP binding"/>
    <property type="evidence" value="ECO:0007669"/>
    <property type="project" value="UniProtKB-UniRule"/>
</dbReference>
<dbReference type="GO" id="GO:0051536">
    <property type="term" value="F:iron-sulfur cluster binding"/>
    <property type="evidence" value="ECO:0007669"/>
    <property type="project" value="UniProtKB-KW"/>
</dbReference>
<dbReference type="SMART" id="SM00487">
    <property type="entry name" value="DEXDc"/>
    <property type="match status" value="1"/>
</dbReference>
<dbReference type="PANTHER" id="PTHR11472">
    <property type="entry name" value="DNA REPAIR DEAD HELICASE RAD3/XP-D SUBFAMILY MEMBER"/>
    <property type="match status" value="1"/>
</dbReference>
<evidence type="ECO:0000256" key="12">
    <source>
        <dbReference type="ARBA" id="ARBA00025483"/>
    </source>
</evidence>
<sequence length="983" mass="109617">MARIYVALDIEATGMDPERDEIIEVAAIKFRDEQVLERFETLVQPRRPVPLSVSSLTGLTMRDLRRAPIFTQVAPRLRQFVRNHPIVGQSPEYDLQMLAAHGLELRNPVYDTFRLATILLPDLPAYSLASIAARLGISVAQQHRAMADVETTMAVFLGLCDLLREYDLETLRRLADYTAQAGLPESDVFEAVYRELAEQGIGQLGGVLAERLRSAVPGVHHAAELVFLLPRERPSRLEPTGRMPQLDTEWIGHLYGQAGIFAQTLPGYEHRPGQILMAQAVARTFNEGGQLLVEAGTGTGKSLAYLLPAVLHAVERGETVVVSTDTLALQDQLFAKDLPLLRRALETAAEQDPRLARAAQFRATVLKGRSNYLCLRRWFLRQREPFQSRAEALLAAKITAWLPQTETGDRAELHLTSEEQAAWAQVAESEGACLPHRCLFNRRNQCFLYRARATAESAHIVIVNHALLLSDLLAESRVLPPYRHLIIDEAHHLVDEATQQFGFQVAQEDVRELVRRVLGLDHLGRFAGALGELWSALAALPDATARGLARELGEKLTEWWPRVEALHQQAEGLFLLLGNIVQHHPAENGGYDRQVRITESVRHETTWGAVEEVGQTLTTHLRSVYSALHWASARVDELPEAVRDEVSELVTELDVLERRARELHDRLQEVLFAPRAERVYWLTWRAQPPHLSLNMAPLEVASLLNELLFSRLETCVLTSATLTVDRSFAYIREQLGLADTDELVVDSPFDYASSTLLCLAEDIAEPGEPGYQRQVNETLLGLLRATRGRALVLFTSHSALQAAYRAIKRPLEQEGILVLGQRIDGSPRQLVERLKARPETVVLGTNAVWEGVDVPGEALSVLVIAKLPFAVPSDPVFAARCEAYDDPFHEYAVPQAVLRFKQGFGRLIRSTRDYGVCVVLDRRVVTRRYGQSFVQSLPPCTIRRTTTAQIPRLAQEWLVRQQDRLAASTTGGKGGQSNGSAGS</sequence>
<evidence type="ECO:0000256" key="5">
    <source>
        <dbReference type="ARBA" id="ARBA00022801"/>
    </source>
</evidence>
<comment type="function">
    <text evidence="12">DNA polymerase III is a complex, multichain enzyme responsible for most of the replicative synthesis in bacteria. The epsilon subunit contain the editing function and is a proofreading 3'-5' exonuclease.</text>
</comment>
<proteinExistence type="inferred from homology"/>
<dbReference type="InterPro" id="IPR006310">
    <property type="entry name" value="DinG"/>
</dbReference>
<dbReference type="InterPro" id="IPR006555">
    <property type="entry name" value="ATP-dep_Helicase_C"/>
</dbReference>
<evidence type="ECO:0000256" key="7">
    <source>
        <dbReference type="ARBA" id="ARBA00022840"/>
    </source>
</evidence>
<keyword evidence="10" id="KW-0238">DNA-binding</keyword>
<feature type="domain" description="Helicase ATP-binding" evidence="16">
    <location>
        <begin position="260"/>
        <end position="559"/>
    </location>
</feature>
<organism evidence="17">
    <name type="scientific">Thermomicrobium roseum</name>
    <dbReference type="NCBI Taxonomy" id="500"/>
    <lineage>
        <taxon>Bacteria</taxon>
        <taxon>Pseudomonadati</taxon>
        <taxon>Thermomicrobiota</taxon>
        <taxon>Thermomicrobia</taxon>
        <taxon>Thermomicrobiales</taxon>
        <taxon>Thermomicrobiaceae</taxon>
        <taxon>Thermomicrobium</taxon>
    </lineage>
</organism>
<evidence type="ECO:0000256" key="1">
    <source>
        <dbReference type="ARBA" id="ARBA00001966"/>
    </source>
</evidence>
<dbReference type="EC" id="3.1.-.-" evidence="15"/>
<name>A0A7C2B5D9_THERO</name>
<dbReference type="Pfam" id="PF00270">
    <property type="entry name" value="DEAD"/>
    <property type="match status" value="1"/>
</dbReference>
<dbReference type="SMART" id="SM00491">
    <property type="entry name" value="HELICc2"/>
    <property type="match status" value="1"/>
</dbReference>
<dbReference type="GO" id="GO:0006259">
    <property type="term" value="P:DNA metabolic process"/>
    <property type="evidence" value="ECO:0007669"/>
    <property type="project" value="UniProtKB-ARBA"/>
</dbReference>
<evidence type="ECO:0000256" key="8">
    <source>
        <dbReference type="ARBA" id="ARBA00023004"/>
    </source>
</evidence>
<keyword evidence="11" id="KW-0413">Isomerase</keyword>
<comment type="caution">
    <text evidence="17">The sequence shown here is derived from an EMBL/GenBank/DDBJ whole genome shotgun (WGS) entry which is preliminary data.</text>
</comment>
<comment type="similarity">
    <text evidence="15">Belongs to the helicase family. DinG subfamily. Type 2 sub-subfamily.</text>
</comment>
<dbReference type="GO" id="GO:0043139">
    <property type="term" value="F:5'-3' DNA helicase activity"/>
    <property type="evidence" value="ECO:0007669"/>
    <property type="project" value="UniProtKB-EC"/>
</dbReference>
<keyword evidence="6" id="KW-0347">Helicase</keyword>
<dbReference type="HAMAP" id="MF_02206">
    <property type="entry name" value="DinG_exonucl"/>
    <property type="match status" value="1"/>
</dbReference>
<dbReference type="Gene3D" id="3.30.420.10">
    <property type="entry name" value="Ribonuclease H-like superfamily/Ribonuclease H"/>
    <property type="match status" value="1"/>
</dbReference>
<dbReference type="InterPro" id="IPR013520">
    <property type="entry name" value="Ribonucl_H"/>
</dbReference>
<dbReference type="FunFam" id="3.30.420.10:FF:000045">
    <property type="entry name" value="3'-5' exonuclease DinG"/>
    <property type="match status" value="1"/>
</dbReference>
<evidence type="ECO:0000256" key="2">
    <source>
        <dbReference type="ARBA" id="ARBA00022722"/>
    </source>
</evidence>
<reference evidence="17" key="1">
    <citation type="journal article" date="2020" name="mSystems">
        <title>Genome- and Community-Level Interaction Insights into Carbon Utilization and Element Cycling Functions of Hydrothermarchaeota in Hydrothermal Sediment.</title>
        <authorList>
            <person name="Zhou Z."/>
            <person name="Liu Y."/>
            <person name="Xu W."/>
            <person name="Pan J."/>
            <person name="Luo Z.H."/>
            <person name="Li M."/>
        </authorList>
    </citation>
    <scope>NUCLEOTIDE SEQUENCE [LARGE SCALE GENOMIC DNA]</scope>
    <source>
        <strain evidence="17">SpSt-222</strain>
    </source>
</reference>
<dbReference type="CDD" id="cd06127">
    <property type="entry name" value="DEDDh"/>
    <property type="match status" value="1"/>
</dbReference>
<evidence type="ECO:0000256" key="9">
    <source>
        <dbReference type="ARBA" id="ARBA00023014"/>
    </source>
</evidence>
<evidence type="ECO:0000256" key="4">
    <source>
        <dbReference type="ARBA" id="ARBA00022741"/>
    </source>
</evidence>
<comment type="cofactor">
    <cofactor evidence="1">
        <name>[4Fe-4S] cluster</name>
        <dbReference type="ChEBI" id="CHEBI:49883"/>
    </cofactor>
</comment>
<dbReference type="InterPro" id="IPR011545">
    <property type="entry name" value="DEAD/DEAH_box_helicase_dom"/>
</dbReference>
<dbReference type="GO" id="GO:0003677">
    <property type="term" value="F:DNA binding"/>
    <property type="evidence" value="ECO:0007669"/>
    <property type="project" value="UniProtKB-KW"/>
</dbReference>
<dbReference type="PANTHER" id="PTHR11472:SF34">
    <property type="entry name" value="REGULATOR OF TELOMERE ELONGATION HELICASE 1"/>
    <property type="match status" value="1"/>
</dbReference>
<gene>
    <name evidence="15" type="primary">dinG</name>
    <name evidence="17" type="ORF">ENP47_02875</name>
</gene>
<keyword evidence="2 15" id="KW-0540">Nuclease</keyword>
<dbReference type="SUPFAM" id="SSF53098">
    <property type="entry name" value="Ribonuclease H-like"/>
    <property type="match status" value="1"/>
</dbReference>
<dbReference type="SUPFAM" id="SSF52540">
    <property type="entry name" value="P-loop containing nucleoside triphosphate hydrolases"/>
    <property type="match status" value="1"/>
</dbReference>
<feature type="short sequence motif" description="DEAH box" evidence="15">
    <location>
        <begin position="488"/>
        <end position="491"/>
    </location>
</feature>
<evidence type="ECO:0000256" key="15">
    <source>
        <dbReference type="HAMAP-Rule" id="MF_02206"/>
    </source>
</evidence>
<dbReference type="InterPro" id="IPR036397">
    <property type="entry name" value="RNaseH_sf"/>
</dbReference>
<evidence type="ECO:0000256" key="10">
    <source>
        <dbReference type="ARBA" id="ARBA00023125"/>
    </source>
</evidence>
<dbReference type="Gene3D" id="3.40.50.300">
    <property type="entry name" value="P-loop containing nucleotide triphosphate hydrolases"/>
    <property type="match status" value="2"/>
</dbReference>
<dbReference type="InterPro" id="IPR027417">
    <property type="entry name" value="P-loop_NTPase"/>
</dbReference>
<keyword evidence="4 15" id="KW-0547">Nucleotide-binding</keyword>
<evidence type="ECO:0000256" key="14">
    <source>
        <dbReference type="ARBA" id="ARBA00048954"/>
    </source>
</evidence>
<accession>A0A7C2B5D9</accession>
<dbReference type="InterPro" id="IPR014001">
    <property type="entry name" value="Helicase_ATP-bd"/>
</dbReference>
<evidence type="ECO:0000256" key="6">
    <source>
        <dbReference type="ARBA" id="ARBA00022806"/>
    </source>
</evidence>
<evidence type="ECO:0000313" key="17">
    <source>
        <dbReference type="EMBL" id="HEF64539.1"/>
    </source>
</evidence>
<dbReference type="InterPro" id="IPR014013">
    <property type="entry name" value="Helic_SF1/SF2_ATP-bd_DinG/Rad3"/>
</dbReference>
<dbReference type="AlphaFoldDB" id="A0A7C2B5D9"/>
<evidence type="ECO:0000256" key="13">
    <source>
        <dbReference type="ARBA" id="ARBA00026073"/>
    </source>
</evidence>
<dbReference type="SMART" id="SM00479">
    <property type="entry name" value="EXOIII"/>
    <property type="match status" value="1"/>
</dbReference>
<dbReference type="InterPro" id="IPR012337">
    <property type="entry name" value="RNaseH-like_sf"/>
</dbReference>
<dbReference type="Pfam" id="PF06733">
    <property type="entry name" value="DEAD_2"/>
    <property type="match status" value="1"/>
</dbReference>